<dbReference type="AlphaFoldDB" id="A0A9Q1M2R0"/>
<evidence type="ECO:0000256" key="2">
    <source>
        <dbReference type="PROSITE-ProRule" id="PRU00708"/>
    </source>
</evidence>
<organism evidence="3 4">
    <name type="scientific">Anisodus acutangulus</name>
    <dbReference type="NCBI Taxonomy" id="402998"/>
    <lineage>
        <taxon>Eukaryota</taxon>
        <taxon>Viridiplantae</taxon>
        <taxon>Streptophyta</taxon>
        <taxon>Embryophyta</taxon>
        <taxon>Tracheophyta</taxon>
        <taxon>Spermatophyta</taxon>
        <taxon>Magnoliopsida</taxon>
        <taxon>eudicotyledons</taxon>
        <taxon>Gunneridae</taxon>
        <taxon>Pentapetalae</taxon>
        <taxon>asterids</taxon>
        <taxon>lamiids</taxon>
        <taxon>Solanales</taxon>
        <taxon>Solanaceae</taxon>
        <taxon>Solanoideae</taxon>
        <taxon>Hyoscyameae</taxon>
        <taxon>Anisodus</taxon>
    </lineage>
</organism>
<dbReference type="InterPro" id="IPR002885">
    <property type="entry name" value="PPR_rpt"/>
</dbReference>
<protein>
    <recommendedName>
        <fullName evidence="5">Pentatricopeptide repeat-containing protein</fullName>
    </recommendedName>
</protein>
<dbReference type="Pfam" id="PF01535">
    <property type="entry name" value="PPR"/>
    <property type="match status" value="2"/>
</dbReference>
<evidence type="ECO:0000313" key="3">
    <source>
        <dbReference type="EMBL" id="KAJ8550682.1"/>
    </source>
</evidence>
<dbReference type="EMBL" id="JAJAGQ010000010">
    <property type="protein sequence ID" value="KAJ8550682.1"/>
    <property type="molecule type" value="Genomic_DNA"/>
</dbReference>
<dbReference type="InterPro" id="IPR046960">
    <property type="entry name" value="PPR_At4g14850-like_plant"/>
</dbReference>
<evidence type="ECO:0000313" key="4">
    <source>
        <dbReference type="Proteomes" id="UP001152561"/>
    </source>
</evidence>
<dbReference type="NCBIfam" id="TIGR00756">
    <property type="entry name" value="PPR"/>
    <property type="match status" value="2"/>
</dbReference>
<keyword evidence="4" id="KW-1185">Reference proteome</keyword>
<dbReference type="PROSITE" id="PS51375">
    <property type="entry name" value="PPR"/>
    <property type="match status" value="2"/>
</dbReference>
<feature type="repeat" description="PPR" evidence="2">
    <location>
        <begin position="197"/>
        <end position="231"/>
    </location>
</feature>
<dbReference type="PANTHER" id="PTHR47926">
    <property type="entry name" value="PENTATRICOPEPTIDE REPEAT-CONTAINING PROTEIN"/>
    <property type="match status" value="1"/>
</dbReference>
<name>A0A9Q1M2R0_9SOLA</name>
<dbReference type="InterPro" id="IPR011990">
    <property type="entry name" value="TPR-like_helical_dom_sf"/>
</dbReference>
<sequence length="288" mass="31848">MSSAEKLCLSLISNCKTLRNLKQIHALAYKSGLDSNPLIAGKLLLVCAVQISDSIDYARRLLIHNPNPDVFMYNTLIRGDSPNNSISSFIHMLRQSYNPPDSFSFAFVLKAAANLRCLRTGFQLHCQAMVRGLHTHLFVGTTMVTYFRGNDVSGADKVFGLMPFRNLTTWNVMLAGYAKAGELERAKGLFLQMPSRDDVSWSTMIVGFAHNGCFDEALQVFRELVANGNRPNEVSLTGILPPYSSSEDLLTPRASLIVSEQSSIEDKIQPISNYESTPPSCLFKGIVC</sequence>
<dbReference type="Proteomes" id="UP001152561">
    <property type="component" value="Unassembled WGS sequence"/>
</dbReference>
<dbReference type="OrthoDB" id="2122657at2759"/>
<dbReference type="PANTHER" id="PTHR47926:SF411">
    <property type="entry name" value="PENTATRICOPEPTIDE REPEAT-CONTAINING PROTEIN"/>
    <property type="match status" value="1"/>
</dbReference>
<proteinExistence type="predicted"/>
<comment type="caution">
    <text evidence="3">The sequence shown here is derived from an EMBL/GenBank/DDBJ whole genome shotgun (WGS) entry which is preliminary data.</text>
</comment>
<feature type="repeat" description="PPR" evidence="2">
    <location>
        <begin position="166"/>
        <end position="196"/>
    </location>
</feature>
<reference evidence="4" key="1">
    <citation type="journal article" date="2023" name="Proc. Natl. Acad. Sci. U.S.A.">
        <title>Genomic and structural basis for evolution of tropane alkaloid biosynthesis.</title>
        <authorList>
            <person name="Wanga Y.-J."/>
            <person name="Taina T."/>
            <person name="Yua J.-Y."/>
            <person name="Lia J."/>
            <person name="Xua B."/>
            <person name="Chenc J."/>
            <person name="D'Auriad J.C."/>
            <person name="Huanga J.-P."/>
            <person name="Huanga S.-X."/>
        </authorList>
    </citation>
    <scope>NUCLEOTIDE SEQUENCE [LARGE SCALE GENOMIC DNA]</scope>
    <source>
        <strain evidence="4">cv. KIB-2019</strain>
    </source>
</reference>
<gene>
    <name evidence="3" type="ORF">K7X08_000052</name>
</gene>
<dbReference type="Gene3D" id="1.25.40.10">
    <property type="entry name" value="Tetratricopeptide repeat domain"/>
    <property type="match status" value="1"/>
</dbReference>
<accession>A0A9Q1M2R0</accession>
<dbReference type="GO" id="GO:0003723">
    <property type="term" value="F:RNA binding"/>
    <property type="evidence" value="ECO:0007669"/>
    <property type="project" value="InterPro"/>
</dbReference>
<evidence type="ECO:0000256" key="1">
    <source>
        <dbReference type="ARBA" id="ARBA00022737"/>
    </source>
</evidence>
<evidence type="ECO:0008006" key="5">
    <source>
        <dbReference type="Google" id="ProtNLM"/>
    </source>
</evidence>
<keyword evidence="1" id="KW-0677">Repeat</keyword>
<dbReference type="GO" id="GO:0009451">
    <property type="term" value="P:RNA modification"/>
    <property type="evidence" value="ECO:0007669"/>
    <property type="project" value="InterPro"/>
</dbReference>